<dbReference type="InterPro" id="IPR011701">
    <property type="entry name" value="MFS"/>
</dbReference>
<reference evidence="9 10" key="1">
    <citation type="submission" date="2018-08" db="EMBL/GenBank/DDBJ databases">
        <title>Bacillus chawlae sp. nov., Bacillus glennii sp. nov., and Bacillus saganii sp. nov. Isolated from the Vehicle Assembly Building at Kennedy Space Center where the Viking Spacecraft were Assembled.</title>
        <authorList>
            <person name="Seuylemezian A."/>
            <person name="Vaishampayan P."/>
        </authorList>
    </citation>
    <scope>NUCLEOTIDE SEQUENCE [LARGE SCALE GENOMIC DNA]</scope>
    <source>
        <strain evidence="9 10">V44-8</strain>
    </source>
</reference>
<dbReference type="GO" id="GO:0022857">
    <property type="term" value="F:transmembrane transporter activity"/>
    <property type="evidence" value="ECO:0007669"/>
    <property type="project" value="InterPro"/>
</dbReference>
<evidence type="ECO:0000313" key="9">
    <source>
        <dbReference type="EMBL" id="RFU66278.1"/>
    </source>
</evidence>
<accession>A0A372LKQ8</accession>
<sequence length="399" mass="43028">MPRALWILIIGMALNVTASSFLWPLNTIFIHDHLGKSLSVAGFVLLANALASVVGNLVGGSLFDKIGGYKTSLAGIFITVTASIGLAINHEWIPYIIFLTISGFGTGIVFPAIFAMAGSCWKAGGRKAFNAVYVAQNLGVALGSALGGVIASFSIEYIFAANMGMYLLFMLLAIFGFKGMEGDLAAQTTILNEKQPMKSQIRLYALLMLCLGYCLCWVGYVQWQSTIAAYTQQIGITLKQYSLLWTINGALIVLAQPLVSTLIKWFAKSLKIQLITGMLIFIISFSVAANAEGFSGFLTAMVILTIGEMFVWPAVPAAADELATKGKEGLYQGIVNSTATGGRMFGPLFGGFLVDWNGMNMMFGVLSVFFIMAIFTTLFYDRLLKGTNRGNEIAAHVHK</sequence>
<keyword evidence="4 7" id="KW-0812">Transmembrane</keyword>
<keyword evidence="2" id="KW-0813">Transport</keyword>
<dbReference type="PANTHER" id="PTHR23517:SF10">
    <property type="entry name" value="MAJOR FACILITATOR SUPERFAMILY (MFS) PROFILE DOMAIN-CONTAINING PROTEIN"/>
    <property type="match status" value="1"/>
</dbReference>
<evidence type="ECO:0000256" key="4">
    <source>
        <dbReference type="ARBA" id="ARBA00022692"/>
    </source>
</evidence>
<feature type="transmembrane region" description="Helical" evidence="7">
    <location>
        <begin position="95"/>
        <end position="117"/>
    </location>
</feature>
<organism evidence="9 10">
    <name type="scientific">Peribacillus glennii</name>
    <dbReference type="NCBI Taxonomy" id="2303991"/>
    <lineage>
        <taxon>Bacteria</taxon>
        <taxon>Bacillati</taxon>
        <taxon>Bacillota</taxon>
        <taxon>Bacilli</taxon>
        <taxon>Bacillales</taxon>
        <taxon>Bacillaceae</taxon>
        <taxon>Peribacillus</taxon>
    </lineage>
</organism>
<dbReference type="Pfam" id="PF07690">
    <property type="entry name" value="MFS_1"/>
    <property type="match status" value="1"/>
</dbReference>
<comment type="subcellular location">
    <subcellularLocation>
        <location evidence="1">Cell membrane</location>
        <topology evidence="1">Multi-pass membrane protein</topology>
    </subcellularLocation>
</comment>
<dbReference type="Proteomes" id="UP000262939">
    <property type="component" value="Unassembled WGS sequence"/>
</dbReference>
<evidence type="ECO:0000259" key="8">
    <source>
        <dbReference type="PROSITE" id="PS50850"/>
    </source>
</evidence>
<evidence type="ECO:0000256" key="3">
    <source>
        <dbReference type="ARBA" id="ARBA00022475"/>
    </source>
</evidence>
<feature type="transmembrane region" description="Helical" evidence="7">
    <location>
        <begin position="361"/>
        <end position="380"/>
    </location>
</feature>
<feature type="transmembrane region" description="Helical" evidence="7">
    <location>
        <begin position="37"/>
        <end position="59"/>
    </location>
</feature>
<keyword evidence="10" id="KW-1185">Reference proteome</keyword>
<feature type="transmembrane region" description="Helical" evidence="7">
    <location>
        <begin position="243"/>
        <end position="267"/>
    </location>
</feature>
<dbReference type="PANTHER" id="PTHR23517">
    <property type="entry name" value="RESISTANCE PROTEIN MDTM, PUTATIVE-RELATED-RELATED"/>
    <property type="match status" value="1"/>
</dbReference>
<feature type="transmembrane region" description="Helical" evidence="7">
    <location>
        <begin position="203"/>
        <end position="223"/>
    </location>
</feature>
<dbReference type="InterPro" id="IPR050171">
    <property type="entry name" value="MFS_Transporters"/>
</dbReference>
<evidence type="ECO:0000313" key="10">
    <source>
        <dbReference type="Proteomes" id="UP000262939"/>
    </source>
</evidence>
<feature type="domain" description="Major facilitator superfamily (MFS) profile" evidence="8">
    <location>
        <begin position="4"/>
        <end position="385"/>
    </location>
</feature>
<dbReference type="Gene3D" id="1.20.1250.20">
    <property type="entry name" value="MFS general substrate transporter like domains"/>
    <property type="match status" value="2"/>
</dbReference>
<evidence type="ECO:0000256" key="7">
    <source>
        <dbReference type="SAM" id="Phobius"/>
    </source>
</evidence>
<dbReference type="InterPro" id="IPR036259">
    <property type="entry name" value="MFS_trans_sf"/>
</dbReference>
<protein>
    <submittedName>
        <fullName evidence="9">MFS transporter</fullName>
    </submittedName>
</protein>
<gene>
    <name evidence="9" type="ORF">D0466_01515</name>
</gene>
<dbReference type="PROSITE" id="PS50850">
    <property type="entry name" value="MFS"/>
    <property type="match status" value="1"/>
</dbReference>
<feature type="transmembrane region" description="Helical" evidence="7">
    <location>
        <begin position="157"/>
        <end position="177"/>
    </location>
</feature>
<evidence type="ECO:0000256" key="1">
    <source>
        <dbReference type="ARBA" id="ARBA00004651"/>
    </source>
</evidence>
<dbReference type="EMBL" id="QVTD01000002">
    <property type="protein sequence ID" value="RFU66278.1"/>
    <property type="molecule type" value="Genomic_DNA"/>
</dbReference>
<proteinExistence type="predicted"/>
<dbReference type="CDD" id="cd17329">
    <property type="entry name" value="MFS_MdtH_MDR_like"/>
    <property type="match status" value="1"/>
</dbReference>
<dbReference type="RefSeq" id="WP_117320801.1">
    <property type="nucleotide sequence ID" value="NZ_QVTD01000002.1"/>
</dbReference>
<dbReference type="AlphaFoldDB" id="A0A372LKQ8"/>
<name>A0A372LKQ8_9BACI</name>
<evidence type="ECO:0000256" key="2">
    <source>
        <dbReference type="ARBA" id="ARBA00022448"/>
    </source>
</evidence>
<dbReference type="OrthoDB" id="3268460at2"/>
<dbReference type="SUPFAM" id="SSF103473">
    <property type="entry name" value="MFS general substrate transporter"/>
    <property type="match status" value="1"/>
</dbReference>
<keyword evidence="3" id="KW-1003">Cell membrane</keyword>
<feature type="transmembrane region" description="Helical" evidence="7">
    <location>
        <begin position="129"/>
        <end position="151"/>
    </location>
</feature>
<evidence type="ECO:0000256" key="6">
    <source>
        <dbReference type="ARBA" id="ARBA00023136"/>
    </source>
</evidence>
<evidence type="ECO:0000256" key="5">
    <source>
        <dbReference type="ARBA" id="ARBA00022989"/>
    </source>
</evidence>
<dbReference type="GO" id="GO:0005886">
    <property type="term" value="C:plasma membrane"/>
    <property type="evidence" value="ECO:0007669"/>
    <property type="project" value="UniProtKB-SubCell"/>
</dbReference>
<dbReference type="InterPro" id="IPR020846">
    <property type="entry name" value="MFS_dom"/>
</dbReference>
<feature type="transmembrane region" description="Helical" evidence="7">
    <location>
        <begin position="71"/>
        <end position="89"/>
    </location>
</feature>
<keyword evidence="5 7" id="KW-1133">Transmembrane helix</keyword>
<comment type="caution">
    <text evidence="9">The sequence shown here is derived from an EMBL/GenBank/DDBJ whole genome shotgun (WGS) entry which is preliminary data.</text>
</comment>
<keyword evidence="6 7" id="KW-0472">Membrane</keyword>